<dbReference type="PROSITE" id="PS51257">
    <property type="entry name" value="PROKAR_LIPOPROTEIN"/>
    <property type="match status" value="1"/>
</dbReference>
<evidence type="ECO:0000313" key="1">
    <source>
        <dbReference type="EMBL" id="WNM59331.1"/>
    </source>
</evidence>
<dbReference type="Proteomes" id="UP001302719">
    <property type="component" value="Chromosome"/>
</dbReference>
<reference evidence="1 2" key="1">
    <citation type="submission" date="2023-01" db="EMBL/GenBank/DDBJ databases">
        <title>Cultivation and genomic characterization of new, ubiquitous marine nitrite-oxidizing bacteria from the Nitrospirales.</title>
        <authorList>
            <person name="Mueller A.J."/>
            <person name="Daebeler A."/>
            <person name="Herbold C.W."/>
            <person name="Kirkegaard R.H."/>
            <person name="Daims H."/>
        </authorList>
    </citation>
    <scope>NUCLEOTIDE SEQUENCE [LARGE SCALE GENOMIC DNA]</scope>
    <source>
        <strain evidence="1 2">VA</strain>
    </source>
</reference>
<keyword evidence="2" id="KW-1185">Reference proteome</keyword>
<evidence type="ECO:0000313" key="2">
    <source>
        <dbReference type="Proteomes" id="UP001302719"/>
    </source>
</evidence>
<accession>A0AA96GD10</accession>
<dbReference type="InterPro" id="IPR016875">
    <property type="entry name" value="UCP028200"/>
</dbReference>
<organism evidence="1 2">
    <name type="scientific">Candidatus Nitrospira allomarina</name>
    <dbReference type="NCBI Taxonomy" id="3020900"/>
    <lineage>
        <taxon>Bacteria</taxon>
        <taxon>Pseudomonadati</taxon>
        <taxon>Nitrospirota</taxon>
        <taxon>Nitrospiria</taxon>
        <taxon>Nitrospirales</taxon>
        <taxon>Nitrospiraceae</taxon>
        <taxon>Nitrospira</taxon>
    </lineage>
</organism>
<dbReference type="KEGG" id="nall:PP769_06085"/>
<name>A0AA96GD10_9BACT</name>
<dbReference type="PIRSF" id="PIRSF028200">
    <property type="entry name" value="UCP028200"/>
    <property type="match status" value="1"/>
</dbReference>
<proteinExistence type="predicted"/>
<gene>
    <name evidence="1" type="ORF">PP769_06085</name>
</gene>
<dbReference type="AlphaFoldDB" id="A0AA96GD10"/>
<dbReference type="EMBL" id="CP116967">
    <property type="protein sequence ID" value="WNM59331.1"/>
    <property type="molecule type" value="Genomic_DNA"/>
</dbReference>
<dbReference type="RefSeq" id="WP_312646055.1">
    <property type="nucleotide sequence ID" value="NZ_CP116967.1"/>
</dbReference>
<protein>
    <submittedName>
        <fullName evidence="1">DUF6279 family lipoprotein</fullName>
    </submittedName>
</protein>
<keyword evidence="1" id="KW-0449">Lipoprotein</keyword>
<dbReference type="Pfam" id="PF19795">
    <property type="entry name" value="DUF6279"/>
    <property type="match status" value="1"/>
</dbReference>
<sequence length="288" mass="33861">MKDLGFLHRSYWRGLCRILLLCPLLVSCNTLHITYSTADWILLWKLDRYFDLSASQENYLDLQVEAFHVWHRHHQLPLYAQFLAQIDEFSKNELSQAELENIFASVEYFRVHLARRASPPGAEFLATVTPAQIRHFEEMLDQDYRRLVSDIGDDPEMRLDKRMATTSETLTIWVGELSVDQETYIRERMRKIPDTTDVWLAHRKRRQEKLLDLLRSAHDPFSLEQGLFQWLADSKTGATEEYLVVSREWREGVQRAVLDIDRILTGDQRAHFSRKLQGLIHDIHGLIG</sequence>